<dbReference type="Proteomes" id="UP001171111">
    <property type="component" value="Unassembled WGS sequence"/>
</dbReference>
<dbReference type="SUPFAM" id="SSF54637">
    <property type="entry name" value="Thioesterase/thiol ester dehydrase-isomerase"/>
    <property type="match status" value="1"/>
</dbReference>
<name>A0ABT8T5Y9_9BACT</name>
<accession>A0ABT8T5Y9</accession>
<protein>
    <submittedName>
        <fullName evidence="1">PaaI family thioesterase</fullName>
    </submittedName>
</protein>
<keyword evidence="2" id="KW-1185">Reference proteome</keyword>
<proteinExistence type="predicted"/>
<comment type="caution">
    <text evidence="1">The sequence shown here is derived from an EMBL/GenBank/DDBJ whole genome shotgun (WGS) entry which is preliminary data.</text>
</comment>
<organism evidence="1 2">
    <name type="scientific">Campylobacter magnus</name>
    <dbReference type="NCBI Taxonomy" id="3026462"/>
    <lineage>
        <taxon>Bacteria</taxon>
        <taxon>Pseudomonadati</taxon>
        <taxon>Campylobacterota</taxon>
        <taxon>Epsilonproteobacteria</taxon>
        <taxon>Campylobacterales</taxon>
        <taxon>Campylobacteraceae</taxon>
        <taxon>Campylobacter</taxon>
    </lineage>
</organism>
<sequence length="175" mass="19917">MADEIQEEQEPQNVMADEAKEQQEAYEGDMGINSILDETFAGMVVAAREDYAKTRFRVTKDMTYDSEGLAFNGFVYTAASWAAQVAINKEYQISVASKVNFLSPVKIGDFIDFEANAFFNESKKQDVRVVGSVNEVRVFEGTFSIILLEDHILRIQKRQLDKQARESRELRAKLK</sequence>
<dbReference type="RefSeq" id="WP_302243925.1">
    <property type="nucleotide sequence ID" value="NZ_JAULJQ010000003.1"/>
</dbReference>
<evidence type="ECO:0000313" key="2">
    <source>
        <dbReference type="Proteomes" id="UP001171111"/>
    </source>
</evidence>
<dbReference type="EMBL" id="JAULJQ010000003">
    <property type="protein sequence ID" value="MDO2409102.1"/>
    <property type="molecule type" value="Genomic_DNA"/>
</dbReference>
<dbReference type="Gene3D" id="3.10.129.10">
    <property type="entry name" value="Hotdog Thioesterase"/>
    <property type="match status" value="1"/>
</dbReference>
<reference evidence="1 2" key="1">
    <citation type="submission" date="2023-06" db="EMBL/GenBank/DDBJ databases">
        <title>Campylobacter magnum sp. nov., isolated from cecal contents of domestic pigs (Sus scrofa domesticus).</title>
        <authorList>
            <person name="Papic B."/>
            <person name="Gruntar I."/>
        </authorList>
    </citation>
    <scope>NUCLEOTIDE SEQUENCE [LARGE SCALE GENOMIC DNA]</scope>
    <source>
        <strain evidence="2">34484-21</strain>
    </source>
</reference>
<dbReference type="InterPro" id="IPR029069">
    <property type="entry name" value="HotDog_dom_sf"/>
</dbReference>
<evidence type="ECO:0000313" key="1">
    <source>
        <dbReference type="EMBL" id="MDO2409102.1"/>
    </source>
</evidence>
<gene>
    <name evidence="1" type="ORF">Q2362_03175</name>
</gene>